<dbReference type="PROSITE" id="PS51425">
    <property type="entry name" value="SCD"/>
    <property type="match status" value="1"/>
</dbReference>
<dbReference type="GO" id="GO:0000785">
    <property type="term" value="C:chromatin"/>
    <property type="evidence" value="ECO:0007669"/>
    <property type="project" value="TreeGrafter"/>
</dbReference>
<organism evidence="3 4">
    <name type="scientific">Verruconis gallopava</name>
    <dbReference type="NCBI Taxonomy" id="253628"/>
    <lineage>
        <taxon>Eukaryota</taxon>
        <taxon>Fungi</taxon>
        <taxon>Dikarya</taxon>
        <taxon>Ascomycota</taxon>
        <taxon>Pezizomycotina</taxon>
        <taxon>Dothideomycetes</taxon>
        <taxon>Pleosporomycetidae</taxon>
        <taxon>Venturiales</taxon>
        <taxon>Sympoventuriaceae</taxon>
        <taxon>Verruconis</taxon>
    </lineage>
</organism>
<dbReference type="Proteomes" id="UP000053259">
    <property type="component" value="Unassembled WGS sequence"/>
</dbReference>
<dbReference type="GO" id="GO:0003682">
    <property type="term" value="F:chromatin binding"/>
    <property type="evidence" value="ECO:0007669"/>
    <property type="project" value="TreeGrafter"/>
</dbReference>
<dbReference type="Pfam" id="PF24571">
    <property type="entry name" value="HEAT_SCC3-SA"/>
    <property type="match status" value="1"/>
</dbReference>
<dbReference type="InterPro" id="IPR013721">
    <property type="entry name" value="STAG"/>
</dbReference>
<dbReference type="Pfam" id="PF21581">
    <property type="entry name" value="SCD"/>
    <property type="match status" value="1"/>
</dbReference>
<feature type="compositionally biased region" description="Acidic residues" evidence="1">
    <location>
        <begin position="1161"/>
        <end position="1188"/>
    </location>
</feature>
<evidence type="ECO:0000259" key="2">
    <source>
        <dbReference type="PROSITE" id="PS51425"/>
    </source>
</evidence>
<evidence type="ECO:0000313" key="3">
    <source>
        <dbReference type="EMBL" id="KIW03861.1"/>
    </source>
</evidence>
<feature type="compositionally biased region" description="Acidic residues" evidence="1">
    <location>
        <begin position="1067"/>
        <end position="1077"/>
    </location>
</feature>
<feature type="compositionally biased region" description="Acidic residues" evidence="1">
    <location>
        <begin position="1006"/>
        <end position="1028"/>
    </location>
</feature>
<dbReference type="InterPro" id="IPR039662">
    <property type="entry name" value="Cohesin_Scc3/SA"/>
</dbReference>
<feature type="domain" description="SCD" evidence="2">
    <location>
        <begin position="342"/>
        <end position="427"/>
    </location>
</feature>
<keyword evidence="4" id="KW-1185">Reference proteome</keyword>
<feature type="compositionally biased region" description="Acidic residues" evidence="1">
    <location>
        <begin position="41"/>
        <end position="67"/>
    </location>
</feature>
<dbReference type="InterPro" id="IPR016024">
    <property type="entry name" value="ARM-type_fold"/>
</dbReference>
<evidence type="ECO:0000256" key="1">
    <source>
        <dbReference type="SAM" id="MobiDB-lite"/>
    </source>
</evidence>
<reference evidence="3 4" key="1">
    <citation type="submission" date="2015-01" db="EMBL/GenBank/DDBJ databases">
        <title>The Genome Sequence of Ochroconis gallopava CBS43764.</title>
        <authorList>
            <consortium name="The Broad Institute Genomics Platform"/>
            <person name="Cuomo C."/>
            <person name="de Hoog S."/>
            <person name="Gorbushina A."/>
            <person name="Stielow B."/>
            <person name="Teixiera M."/>
            <person name="Abouelleil A."/>
            <person name="Chapman S.B."/>
            <person name="Priest M."/>
            <person name="Young S.K."/>
            <person name="Wortman J."/>
            <person name="Nusbaum C."/>
            <person name="Birren B."/>
        </authorList>
    </citation>
    <scope>NUCLEOTIDE SEQUENCE [LARGE SCALE GENOMIC DNA]</scope>
    <source>
        <strain evidence="3 4">CBS 43764</strain>
    </source>
</reference>
<dbReference type="Gene3D" id="1.25.10.10">
    <property type="entry name" value="Leucine-rich Repeat Variant"/>
    <property type="match status" value="1"/>
</dbReference>
<evidence type="ECO:0000313" key="4">
    <source>
        <dbReference type="Proteomes" id="UP000053259"/>
    </source>
</evidence>
<dbReference type="GeneID" id="27313131"/>
<name>A0A0D1XMR7_9PEZI</name>
<dbReference type="SUPFAM" id="SSF48371">
    <property type="entry name" value="ARM repeat"/>
    <property type="match status" value="1"/>
</dbReference>
<dbReference type="InterPro" id="IPR011989">
    <property type="entry name" value="ARM-like"/>
</dbReference>
<dbReference type="HOGENOM" id="CLU_003254_0_0_1"/>
<sequence length="1203" mass="134586">MDSASPAPDATTTGGRRKSGRVTKKPETFGAPAKRKRSDAAVDDAEGNDASDAESSEESDGELDEEEMREKRRRARKGHSAKSKAPAKKKAKAVNGEAVNLAFRPAKSASKRRKPLPATRAEAESAGGLYAEVFARDQSLDDAAAWWLGRFNDNENEAMADLFNFVLKCAGCDAKLDGNDVEDTDHYTEKLTELQDEFEAQGVYEYPLISRAKGMHTFRDNFTGIFSSLIATVAKTNILFTNDNFNDVLSSWLATMSSAPSRPFRHTAVVACLTIMTALCQVSHDLADMAGKTSRQAQGEKKRGRNAQNRGRISGLDEKVQEAVAQRETISEQLQAWFDAVFVHRYRDVDPRIRDECVRALGQWIMLLPDKFFEGTYLRYLGWILSDSAKETRHEVVKALKLLYSDPTKLNGLRTFTERFRERLVDMATMDSDKDVRVEVIQLLDTLREAGFLEPSDIDKVGRCIFEVESKIRKAVTPFLAETINELYTAKLGDLGGEESLTEALPNLGEDDDFESPRLEWIKLKSIAEVLQGYDAYDADSDGDDLRIQRVGPSDNFINTAEHIEPRIALVAESLYEGIEELHEWEILSGLLLYDHSQTPPEEQNGVSEDLEVQFKQAFKLTEQEELLLLEVLNASVKMTLTHAVEAAADKKGKKTKAQKMEAQQTQEDAARHLALLIPRLFNKFGSAPDATSSVLRLYHILNLDIFQNLARDVSEYEQLLEDIKKQFVSHANARVLQEASQALLYARSNEELMEITDGKLQGLWEDSVNAFNTLAATRDFSTRGNLADDVLSALSNAVVKISNLSMISDSTEYLEKVPAPPKTKKKVQMTPTPAIKSILAIIDRGIPTEDLDTETNDCEDALVLQAVQVAKFYLMWKVQTAKAFIEANGYAPQEMMLTLAEFRDEFQDKLVAVTRRRQGVDDVRIAVAQAYLDVHLVYSALGNFRPKGKAAQAAREKVAAGEDIDLELHTAMAMEMPRRMQNTLLQIFVKLEKSYAKKAKKTLEEDVDDDPVDVDDDPADGDEDESREAERRMLQVLLAERKLCEYAGHLSLGIWAGVLDGKEQGVFDDEEDDEGAPEANGEERDVAQQTKPSRKFYDRKVGMVEERLKRNVKHLGPNYKQIIDKLVNEHPATVKKEKKKKVSSKPMTNPVASKKSAEIVVEDDESENEDPIEDVDDDKPVEEDGMDVDARGEVENESVLGE</sequence>
<dbReference type="AlphaFoldDB" id="A0A0D1XMR7"/>
<dbReference type="RefSeq" id="XP_016213730.1">
    <property type="nucleotide sequence ID" value="XM_016358629.1"/>
</dbReference>
<feature type="compositionally biased region" description="Basic residues" evidence="1">
    <location>
        <begin position="71"/>
        <end position="92"/>
    </location>
</feature>
<feature type="region of interest" description="Disordered" evidence="1">
    <location>
        <begin position="1067"/>
        <end position="1093"/>
    </location>
</feature>
<feature type="region of interest" description="Disordered" evidence="1">
    <location>
        <begin position="1134"/>
        <end position="1203"/>
    </location>
</feature>
<dbReference type="InterPro" id="IPR020839">
    <property type="entry name" value="SCD"/>
</dbReference>
<dbReference type="PANTHER" id="PTHR11199">
    <property type="entry name" value="STROMAL ANTIGEN"/>
    <property type="match status" value="1"/>
</dbReference>
<dbReference type="InterPro" id="IPR056396">
    <property type="entry name" value="HEAT_SCC3-SA"/>
</dbReference>
<dbReference type="GO" id="GO:0008278">
    <property type="term" value="C:cohesin complex"/>
    <property type="evidence" value="ECO:0007669"/>
    <property type="project" value="TreeGrafter"/>
</dbReference>
<dbReference type="STRING" id="253628.A0A0D1XMR7"/>
<dbReference type="Pfam" id="PF08514">
    <property type="entry name" value="STAG"/>
    <property type="match status" value="1"/>
</dbReference>
<accession>A0A0D1XMR7</accession>
<dbReference type="EMBL" id="KN847543">
    <property type="protein sequence ID" value="KIW03861.1"/>
    <property type="molecule type" value="Genomic_DNA"/>
</dbReference>
<dbReference type="VEuPathDB" id="FungiDB:PV09_05158"/>
<feature type="region of interest" description="Disordered" evidence="1">
    <location>
        <begin position="1"/>
        <end position="99"/>
    </location>
</feature>
<feature type="region of interest" description="Disordered" evidence="1">
    <location>
        <begin position="291"/>
        <end position="312"/>
    </location>
</feature>
<proteinExistence type="predicted"/>
<dbReference type="PANTHER" id="PTHR11199:SF0">
    <property type="entry name" value="LD34181P-RELATED"/>
    <property type="match status" value="1"/>
</dbReference>
<dbReference type="OrthoDB" id="498590at2759"/>
<dbReference type="InParanoid" id="A0A0D1XMR7"/>
<dbReference type="GO" id="GO:0007062">
    <property type="term" value="P:sister chromatid cohesion"/>
    <property type="evidence" value="ECO:0007669"/>
    <property type="project" value="UniProtKB-ARBA"/>
</dbReference>
<protein>
    <recommendedName>
        <fullName evidence="2">SCD domain-containing protein</fullName>
    </recommendedName>
</protein>
<feature type="region of interest" description="Disordered" evidence="1">
    <location>
        <begin position="1003"/>
        <end position="1029"/>
    </location>
</feature>
<gene>
    <name evidence="3" type="ORF">PV09_05158</name>
</gene>
<dbReference type="GO" id="GO:0005634">
    <property type="term" value="C:nucleus"/>
    <property type="evidence" value="ECO:0007669"/>
    <property type="project" value="TreeGrafter"/>
</dbReference>